<evidence type="ECO:0000313" key="1">
    <source>
        <dbReference type="EMBL" id="CAB5221061.1"/>
    </source>
</evidence>
<reference evidence="1" key="1">
    <citation type="submission" date="2020-05" db="EMBL/GenBank/DDBJ databases">
        <authorList>
            <person name="Chiriac C."/>
            <person name="Salcher M."/>
            <person name="Ghai R."/>
            <person name="Kavagutti S V."/>
        </authorList>
    </citation>
    <scope>NUCLEOTIDE SEQUENCE</scope>
</reference>
<sequence>MLILISKRSLMNSKFKELIAMYGYELAEARQQPGTRFINQAHLLEGLALMHMQRQIIGAIDEYFDTVGIEADSYIGAYATIESVQAFLHEAVGLSEDQKTLAEIFSKEWVESLENRDEQ</sequence>
<gene>
    <name evidence="1" type="ORF">UFOVP244_76</name>
</gene>
<name>A0A6J7WSV1_9CAUD</name>
<accession>A0A6J7WSV1</accession>
<organism evidence="1">
    <name type="scientific">uncultured Caudovirales phage</name>
    <dbReference type="NCBI Taxonomy" id="2100421"/>
    <lineage>
        <taxon>Viruses</taxon>
        <taxon>Duplodnaviria</taxon>
        <taxon>Heunggongvirae</taxon>
        <taxon>Uroviricota</taxon>
        <taxon>Caudoviricetes</taxon>
        <taxon>Peduoviridae</taxon>
        <taxon>Maltschvirus</taxon>
        <taxon>Maltschvirus maltsch</taxon>
    </lineage>
</organism>
<dbReference type="EMBL" id="LR798292">
    <property type="protein sequence ID" value="CAB5221061.1"/>
    <property type="molecule type" value="Genomic_DNA"/>
</dbReference>
<proteinExistence type="predicted"/>
<protein>
    <submittedName>
        <fullName evidence="1">Uncharacterized protein</fullName>
    </submittedName>
</protein>